<reference evidence="1" key="1">
    <citation type="submission" date="2021-06" db="EMBL/GenBank/DDBJ databases">
        <title>Parelaphostrongylus tenuis whole genome reference sequence.</title>
        <authorList>
            <person name="Garwood T.J."/>
            <person name="Larsen P.A."/>
            <person name="Fountain-Jones N.M."/>
            <person name="Garbe J.R."/>
            <person name="Macchietto M.G."/>
            <person name="Kania S.A."/>
            <person name="Gerhold R.W."/>
            <person name="Richards J.E."/>
            <person name="Wolf T.M."/>
        </authorList>
    </citation>
    <scope>NUCLEOTIDE SEQUENCE</scope>
    <source>
        <strain evidence="1">MNPRO001-30</strain>
        <tissue evidence="1">Meninges</tissue>
    </source>
</reference>
<dbReference type="Proteomes" id="UP001196413">
    <property type="component" value="Unassembled WGS sequence"/>
</dbReference>
<proteinExistence type="predicted"/>
<comment type="caution">
    <text evidence="1">The sequence shown here is derived from an EMBL/GenBank/DDBJ whole genome shotgun (WGS) entry which is preliminary data.</text>
</comment>
<name>A0AAD5QW55_PARTN</name>
<protein>
    <submittedName>
        <fullName evidence="1">Uncharacterized protein</fullName>
    </submittedName>
</protein>
<keyword evidence="2" id="KW-1185">Reference proteome</keyword>
<accession>A0AAD5QW55</accession>
<evidence type="ECO:0000313" key="2">
    <source>
        <dbReference type="Proteomes" id="UP001196413"/>
    </source>
</evidence>
<evidence type="ECO:0000313" key="1">
    <source>
        <dbReference type="EMBL" id="KAJ1364570.1"/>
    </source>
</evidence>
<sequence length="74" mass="8740">MESRRSIEILYKDRQLSESALLMFNMIDHFLIACQVEDEKKDTATKSRHRVRNRTCIIGLIKGHNNPISHTEYH</sequence>
<gene>
    <name evidence="1" type="ORF">KIN20_024692</name>
</gene>
<dbReference type="EMBL" id="JAHQIW010005005">
    <property type="protein sequence ID" value="KAJ1364570.1"/>
    <property type="molecule type" value="Genomic_DNA"/>
</dbReference>
<dbReference type="AlphaFoldDB" id="A0AAD5QW55"/>
<organism evidence="1 2">
    <name type="scientific">Parelaphostrongylus tenuis</name>
    <name type="common">Meningeal worm</name>
    <dbReference type="NCBI Taxonomy" id="148309"/>
    <lineage>
        <taxon>Eukaryota</taxon>
        <taxon>Metazoa</taxon>
        <taxon>Ecdysozoa</taxon>
        <taxon>Nematoda</taxon>
        <taxon>Chromadorea</taxon>
        <taxon>Rhabditida</taxon>
        <taxon>Rhabditina</taxon>
        <taxon>Rhabditomorpha</taxon>
        <taxon>Strongyloidea</taxon>
        <taxon>Metastrongylidae</taxon>
        <taxon>Parelaphostrongylus</taxon>
    </lineage>
</organism>